<reference evidence="7 8" key="2">
    <citation type="journal article" date="2024" name="Int. J. Syst. Evol. Microbiol.">
        <title>Promethearchaeum syntrophicum gen. nov., sp. nov., an anaerobic, obligately syntrophic archaeon, the first isolate of the lineage 'Asgard' archaea, and proposal of the new archaeal phylum Promethearchaeota phyl. nov. and kingdom Promethearchaeati regn. nov.</title>
        <authorList>
            <person name="Imachi H."/>
            <person name="Nobu M.K."/>
            <person name="Kato S."/>
            <person name="Takaki Y."/>
            <person name="Miyazaki M."/>
            <person name="Miyata M."/>
            <person name="Ogawara M."/>
            <person name="Saito Y."/>
            <person name="Sakai S."/>
            <person name="Tahara Y.O."/>
            <person name="Takano Y."/>
            <person name="Tasumi E."/>
            <person name="Uematsu K."/>
            <person name="Yoshimura T."/>
            <person name="Itoh T."/>
            <person name="Ohkuma M."/>
            <person name="Takai K."/>
        </authorList>
    </citation>
    <scope>NUCLEOTIDE SEQUENCE [LARGE SCALE GENOMIC DNA]</scope>
    <source>
        <strain evidence="7 8">MK-D1</strain>
    </source>
</reference>
<evidence type="ECO:0000259" key="6">
    <source>
        <dbReference type="SMART" id="SM00385"/>
    </source>
</evidence>
<name>A0A5B9D666_9ARCH</name>
<dbReference type="InterPro" id="IPR023486">
    <property type="entry name" value="TFIIB_CS"/>
</dbReference>
<dbReference type="InterPro" id="IPR013150">
    <property type="entry name" value="TFIIB_cyclin"/>
</dbReference>
<sequence length="486" mass="56047">MNKMITIFRGFGLPEFQGKKVTKKHVLKLFGEPDKTILHNSFSYEMVYQKGISFFYLQEEEEIESLIETKKKKKTKPIKLVNEKPKPKNEEDSEIFMIGFVAPFSGRTEKGIKLNLNTMEDVFNKLGKSNWITTLNGKYWWVEQSRISFYIEKEENDLPQVFNEDVLLKKPIIRITVPLIEFLDDAVKNEFGLDKRTKEDFCIDGSLHVPIIDNEKAESICSKCGLVLSERMISMEKSGQRAFSTEERNKREQHGSPINPLMPDLQLSTMIDKRAAMPEPLRKAVKWDSRYTWKQRNMIQATSEIKRIGELLNLPQHVKIYAVNLYRKAFQLGLLKGRSIKAMVAASLYYACGAEQIPRTLGEIAKVTDSTFHNITKCYQSLIKELNLPSPTIVPGLLVSKYVTDLKLDYRIQILAGRILDKYEKRYTLSGKDPKGLVAAAIYIAAHYHRIKISQTKVSRAIGITEVTLRNRLNEMKKFMPDYKRS</sequence>
<dbReference type="SMART" id="SM00385">
    <property type="entry name" value="CYCLIN"/>
    <property type="match status" value="2"/>
</dbReference>
<dbReference type="PRINTS" id="PR00685">
    <property type="entry name" value="TIFACTORIIB"/>
</dbReference>
<keyword evidence="4" id="KW-0805">Transcription regulation</keyword>
<evidence type="ECO:0000256" key="5">
    <source>
        <dbReference type="ARBA" id="ARBA00023163"/>
    </source>
</evidence>
<evidence type="ECO:0000256" key="2">
    <source>
        <dbReference type="ARBA" id="ARBA00013932"/>
    </source>
</evidence>
<dbReference type="Gene3D" id="1.10.472.10">
    <property type="entry name" value="Cyclin-like"/>
    <property type="match status" value="1"/>
</dbReference>
<dbReference type="Pfam" id="PF00382">
    <property type="entry name" value="TFIIB"/>
    <property type="match status" value="2"/>
</dbReference>
<dbReference type="Gene3D" id="1.10.472.170">
    <property type="match status" value="1"/>
</dbReference>
<protein>
    <recommendedName>
        <fullName evidence="2">Transcription initiation factor IIB</fullName>
    </recommendedName>
</protein>
<dbReference type="KEGG" id="psyt:DSAG12_00098"/>
<dbReference type="Proteomes" id="UP000321408">
    <property type="component" value="Chromosome"/>
</dbReference>
<evidence type="ECO:0000256" key="3">
    <source>
        <dbReference type="ARBA" id="ARBA00022737"/>
    </source>
</evidence>
<dbReference type="PROSITE" id="PS00782">
    <property type="entry name" value="TFIIB"/>
    <property type="match status" value="1"/>
</dbReference>
<feature type="domain" description="Cyclin-like" evidence="6">
    <location>
        <begin position="397"/>
        <end position="478"/>
    </location>
</feature>
<evidence type="ECO:0000313" key="8">
    <source>
        <dbReference type="Proteomes" id="UP000321408"/>
    </source>
</evidence>
<comment type="similarity">
    <text evidence="1">Belongs to the TFIIB family.</text>
</comment>
<keyword evidence="5" id="KW-0804">Transcription</keyword>
<dbReference type="GO" id="GO:0017025">
    <property type="term" value="F:TBP-class protein binding"/>
    <property type="evidence" value="ECO:0007669"/>
    <property type="project" value="InterPro"/>
</dbReference>
<dbReference type="InterPro" id="IPR000812">
    <property type="entry name" value="TFIIB"/>
</dbReference>
<accession>A0A5B9D666</accession>
<dbReference type="GO" id="GO:0097550">
    <property type="term" value="C:transcription preinitiation complex"/>
    <property type="evidence" value="ECO:0007669"/>
    <property type="project" value="TreeGrafter"/>
</dbReference>
<evidence type="ECO:0000313" key="7">
    <source>
        <dbReference type="EMBL" id="QEE14287.1"/>
    </source>
</evidence>
<dbReference type="RefSeq" id="WP_147661247.1">
    <property type="nucleotide sequence ID" value="NZ_CP042905.2"/>
</dbReference>
<keyword evidence="8" id="KW-1185">Reference proteome</keyword>
<dbReference type="PANTHER" id="PTHR11618:SF13">
    <property type="entry name" value="TRANSCRIPTION INITIATION FACTOR IIB"/>
    <property type="match status" value="1"/>
</dbReference>
<dbReference type="InterPro" id="IPR036915">
    <property type="entry name" value="Cyclin-like_sf"/>
</dbReference>
<reference evidence="7 8" key="1">
    <citation type="journal article" date="2020" name="Nature">
        <title>Isolation of an archaeon at the prokaryote-eukaryote interface.</title>
        <authorList>
            <person name="Imachi H."/>
            <person name="Nobu M.K."/>
            <person name="Nakahara N."/>
            <person name="Morono Y."/>
            <person name="Ogawara M."/>
            <person name="Takaki Y."/>
            <person name="Takano Y."/>
            <person name="Uematsu K."/>
            <person name="Ikuta T."/>
            <person name="Ito M."/>
            <person name="Matsui Y."/>
            <person name="Miyazaki M."/>
            <person name="Murata K."/>
            <person name="Saito Y."/>
            <person name="Sakai S."/>
            <person name="Song C."/>
            <person name="Tasumi E."/>
            <person name="Yamanaka Y."/>
            <person name="Yamaguchi T."/>
            <person name="Kamagata Y."/>
            <person name="Tamaki H."/>
            <person name="Takai K."/>
        </authorList>
    </citation>
    <scope>NUCLEOTIDE SEQUENCE [LARGE SCALE GENOMIC DNA]</scope>
    <source>
        <strain evidence="7 8">MK-D1</strain>
    </source>
</reference>
<organism evidence="7 8">
    <name type="scientific">Promethearchaeum syntrophicum</name>
    <dbReference type="NCBI Taxonomy" id="2594042"/>
    <lineage>
        <taxon>Archaea</taxon>
        <taxon>Promethearchaeati</taxon>
        <taxon>Promethearchaeota</taxon>
        <taxon>Promethearchaeia</taxon>
        <taxon>Promethearchaeales</taxon>
        <taxon>Promethearchaeaceae</taxon>
        <taxon>Promethearchaeum</taxon>
    </lineage>
</organism>
<evidence type="ECO:0000256" key="4">
    <source>
        <dbReference type="ARBA" id="ARBA00023015"/>
    </source>
</evidence>
<dbReference type="OrthoDB" id="7429at2157"/>
<feature type="domain" description="Cyclin-like" evidence="6">
    <location>
        <begin position="303"/>
        <end position="384"/>
    </location>
</feature>
<proteinExistence type="inferred from homology"/>
<dbReference type="SUPFAM" id="SSF47954">
    <property type="entry name" value="Cyclin-like"/>
    <property type="match status" value="2"/>
</dbReference>
<gene>
    <name evidence="7" type="ORF">DSAG12_00098</name>
</gene>
<dbReference type="PANTHER" id="PTHR11618">
    <property type="entry name" value="TRANSCRIPTION INITIATION FACTOR IIB-RELATED"/>
    <property type="match status" value="1"/>
</dbReference>
<dbReference type="InterPro" id="IPR013763">
    <property type="entry name" value="Cyclin-like_dom"/>
</dbReference>
<keyword evidence="3" id="KW-0677">Repeat</keyword>
<dbReference type="GO" id="GO:0070897">
    <property type="term" value="P:transcription preinitiation complex assembly"/>
    <property type="evidence" value="ECO:0007669"/>
    <property type="project" value="InterPro"/>
</dbReference>
<dbReference type="AlphaFoldDB" id="A0A5B9D666"/>
<evidence type="ECO:0000256" key="1">
    <source>
        <dbReference type="ARBA" id="ARBA00010857"/>
    </source>
</evidence>
<dbReference type="GO" id="GO:0003743">
    <property type="term" value="F:translation initiation factor activity"/>
    <property type="evidence" value="ECO:0007669"/>
    <property type="project" value="UniProtKB-KW"/>
</dbReference>
<dbReference type="GeneID" id="41328104"/>
<dbReference type="EMBL" id="CP042905">
    <property type="protein sequence ID" value="QEE14287.1"/>
    <property type="molecule type" value="Genomic_DNA"/>
</dbReference>